<gene>
    <name evidence="2" type="ORF">HETSPECPRED_009318</name>
</gene>
<dbReference type="EMBL" id="CAJPDS010000077">
    <property type="protein sequence ID" value="CAF9934686.1"/>
    <property type="molecule type" value="Genomic_DNA"/>
</dbReference>
<protein>
    <submittedName>
        <fullName evidence="2">Uncharacterized protein</fullName>
    </submittedName>
</protein>
<sequence>MSEKSTHASATERVSQEDAANEVVLGPKRARYGNDYLLQLLHGSTLEYASTISAERHSLREPFVRDPGCAKRQPFPRDALTAAAGAPMKYRGVREWTVKSGRVSNPTRPDRVHSGIENWMVER</sequence>
<dbReference type="Proteomes" id="UP000664521">
    <property type="component" value="Unassembled WGS sequence"/>
</dbReference>
<feature type="region of interest" description="Disordered" evidence="1">
    <location>
        <begin position="1"/>
        <end position="24"/>
    </location>
</feature>
<comment type="caution">
    <text evidence="2">The sequence shown here is derived from an EMBL/GenBank/DDBJ whole genome shotgun (WGS) entry which is preliminary data.</text>
</comment>
<dbReference type="AlphaFoldDB" id="A0A8H3G837"/>
<proteinExistence type="predicted"/>
<keyword evidence="3" id="KW-1185">Reference proteome</keyword>
<accession>A0A8H3G837</accession>
<reference evidence="2" key="1">
    <citation type="submission" date="2021-03" db="EMBL/GenBank/DDBJ databases">
        <authorList>
            <person name="Tagirdzhanova G."/>
        </authorList>
    </citation>
    <scope>NUCLEOTIDE SEQUENCE</scope>
</reference>
<evidence type="ECO:0000313" key="2">
    <source>
        <dbReference type="EMBL" id="CAF9934686.1"/>
    </source>
</evidence>
<organism evidence="2 3">
    <name type="scientific">Heterodermia speciosa</name>
    <dbReference type="NCBI Taxonomy" id="116794"/>
    <lineage>
        <taxon>Eukaryota</taxon>
        <taxon>Fungi</taxon>
        <taxon>Dikarya</taxon>
        <taxon>Ascomycota</taxon>
        <taxon>Pezizomycotina</taxon>
        <taxon>Lecanoromycetes</taxon>
        <taxon>OSLEUM clade</taxon>
        <taxon>Lecanoromycetidae</taxon>
        <taxon>Caliciales</taxon>
        <taxon>Physciaceae</taxon>
        <taxon>Heterodermia</taxon>
    </lineage>
</organism>
<evidence type="ECO:0000256" key="1">
    <source>
        <dbReference type="SAM" id="MobiDB-lite"/>
    </source>
</evidence>
<name>A0A8H3G837_9LECA</name>
<evidence type="ECO:0000313" key="3">
    <source>
        <dbReference type="Proteomes" id="UP000664521"/>
    </source>
</evidence>